<reference evidence="1" key="1">
    <citation type="submission" date="2018-05" db="EMBL/GenBank/DDBJ databases">
        <authorList>
            <person name="Lanie J.A."/>
            <person name="Ng W.-L."/>
            <person name="Kazmierczak K.M."/>
            <person name="Andrzejewski T.M."/>
            <person name="Davidsen T.M."/>
            <person name="Wayne K.J."/>
            <person name="Tettelin H."/>
            <person name="Glass J.I."/>
            <person name="Rusch D."/>
            <person name="Podicherti R."/>
            <person name="Tsui H.-C.T."/>
            <person name="Winkler M.E."/>
        </authorList>
    </citation>
    <scope>NUCLEOTIDE SEQUENCE</scope>
</reference>
<dbReference type="PANTHER" id="PTHR20854">
    <property type="entry name" value="INOSITOL MONOPHOSPHATASE"/>
    <property type="match status" value="1"/>
</dbReference>
<organism evidence="1">
    <name type="scientific">marine metagenome</name>
    <dbReference type="NCBI Taxonomy" id="408172"/>
    <lineage>
        <taxon>unclassified sequences</taxon>
        <taxon>metagenomes</taxon>
        <taxon>ecological metagenomes</taxon>
    </lineage>
</organism>
<dbReference type="PRINTS" id="PR00377">
    <property type="entry name" value="IMPHPHTASES"/>
</dbReference>
<dbReference type="GO" id="GO:0007165">
    <property type="term" value="P:signal transduction"/>
    <property type="evidence" value="ECO:0007669"/>
    <property type="project" value="TreeGrafter"/>
</dbReference>
<dbReference type="Gene3D" id="3.30.540.10">
    <property type="entry name" value="Fructose-1,6-Bisphosphatase, subunit A, domain 1"/>
    <property type="match status" value="1"/>
</dbReference>
<protein>
    <recommendedName>
        <fullName evidence="2">Inositol monophosphatase</fullName>
    </recommendedName>
</protein>
<dbReference type="PANTHER" id="PTHR20854:SF4">
    <property type="entry name" value="INOSITOL-1-MONOPHOSPHATASE-RELATED"/>
    <property type="match status" value="1"/>
</dbReference>
<dbReference type="GO" id="GO:0008934">
    <property type="term" value="F:inositol monophosphate 1-phosphatase activity"/>
    <property type="evidence" value="ECO:0007669"/>
    <property type="project" value="TreeGrafter"/>
</dbReference>
<dbReference type="AlphaFoldDB" id="A0A382F0U8"/>
<dbReference type="InterPro" id="IPR000760">
    <property type="entry name" value="Inositol_monophosphatase-like"/>
</dbReference>
<proteinExistence type="predicted"/>
<dbReference type="Pfam" id="PF00459">
    <property type="entry name" value="Inositol_P"/>
    <property type="match status" value="1"/>
</dbReference>
<evidence type="ECO:0008006" key="2">
    <source>
        <dbReference type="Google" id="ProtNLM"/>
    </source>
</evidence>
<gene>
    <name evidence="1" type="ORF">METZ01_LOCUS209490</name>
</gene>
<accession>A0A382F0U8</accession>
<dbReference type="EMBL" id="UINC01047400">
    <property type="protein sequence ID" value="SVB56636.1"/>
    <property type="molecule type" value="Genomic_DNA"/>
</dbReference>
<evidence type="ECO:0000313" key="1">
    <source>
        <dbReference type="EMBL" id="SVB56636.1"/>
    </source>
</evidence>
<feature type="non-terminal residue" evidence="1">
    <location>
        <position position="89"/>
    </location>
</feature>
<name>A0A382F0U8_9ZZZZ</name>
<dbReference type="SUPFAM" id="SSF56655">
    <property type="entry name" value="Carbohydrate phosphatase"/>
    <property type="match status" value="1"/>
</dbReference>
<dbReference type="GO" id="GO:0006020">
    <property type="term" value="P:inositol metabolic process"/>
    <property type="evidence" value="ECO:0007669"/>
    <property type="project" value="TreeGrafter"/>
</dbReference>
<sequence length="89" mass="10147">MKEIDELVAFSVELADLSRSIIRSHSILDVNHEIKDDGSPVTPVDREVEQRLRECIDARYPNHGIFGEEFLNRGTDAERVWVIDPIDGT</sequence>